<organism evidence="2 3">
    <name type="scientific">Carex littledalei</name>
    <dbReference type="NCBI Taxonomy" id="544730"/>
    <lineage>
        <taxon>Eukaryota</taxon>
        <taxon>Viridiplantae</taxon>
        <taxon>Streptophyta</taxon>
        <taxon>Embryophyta</taxon>
        <taxon>Tracheophyta</taxon>
        <taxon>Spermatophyta</taxon>
        <taxon>Magnoliopsida</taxon>
        <taxon>Liliopsida</taxon>
        <taxon>Poales</taxon>
        <taxon>Cyperaceae</taxon>
        <taxon>Cyperoideae</taxon>
        <taxon>Cariceae</taxon>
        <taxon>Carex</taxon>
        <taxon>Carex subgen. Euthyceras</taxon>
    </lineage>
</organism>
<dbReference type="AlphaFoldDB" id="A0A833QVN0"/>
<accession>A0A833QVN0</accession>
<evidence type="ECO:0000313" key="2">
    <source>
        <dbReference type="EMBL" id="KAF3325969.1"/>
    </source>
</evidence>
<feature type="coiled-coil region" evidence="1">
    <location>
        <begin position="179"/>
        <end position="246"/>
    </location>
</feature>
<name>A0A833QVN0_9POAL</name>
<evidence type="ECO:0000313" key="3">
    <source>
        <dbReference type="Proteomes" id="UP000623129"/>
    </source>
</evidence>
<reference evidence="2" key="1">
    <citation type="submission" date="2020-01" db="EMBL/GenBank/DDBJ databases">
        <title>Genome sequence of Kobresia littledalei, the first chromosome-level genome in the family Cyperaceae.</title>
        <authorList>
            <person name="Qu G."/>
        </authorList>
    </citation>
    <scope>NUCLEOTIDE SEQUENCE</scope>
    <source>
        <strain evidence="2">C.B.Clarke</strain>
        <tissue evidence="2">Leaf</tissue>
    </source>
</reference>
<evidence type="ECO:0000256" key="1">
    <source>
        <dbReference type="SAM" id="Coils"/>
    </source>
</evidence>
<feature type="coiled-coil region" evidence="1">
    <location>
        <begin position="1"/>
        <end position="98"/>
    </location>
</feature>
<comment type="caution">
    <text evidence="2">The sequence shown here is derived from an EMBL/GenBank/DDBJ whole genome shotgun (WGS) entry which is preliminary data.</text>
</comment>
<dbReference type="EMBL" id="SWLB01000019">
    <property type="protein sequence ID" value="KAF3325969.1"/>
    <property type="molecule type" value="Genomic_DNA"/>
</dbReference>
<keyword evidence="1" id="KW-0175">Coiled coil</keyword>
<sequence>MEEYLENLKSFRSYVKDAEDEASKRSAEEQRQTTAIETLENDLNLVRSEVAKVSVEKGEMVKEKYKAEWEITEKQKKITSLETECSTLKQTLDLLHQEINTISEKLNAKRSFYANTIENFVAKLKDQEEWINKHKVSRQGELLLQVEGSPCKKSHVEGGYGFANEGKSEEMQTQNCEKEKGFKLQMELTEQKKEALEAKRSTLISETLQNKELLNQEKQLMEAMPHNLAEMELNALEEEQKALLRDKDGEVEYIQSLQDRINALKEVSCGVTCNCGVQYEVSLKRGS</sequence>
<proteinExistence type="predicted"/>
<dbReference type="Proteomes" id="UP000623129">
    <property type="component" value="Unassembled WGS sequence"/>
</dbReference>
<protein>
    <submittedName>
        <fullName evidence="2">Uncharacterized protein</fullName>
    </submittedName>
</protein>
<dbReference type="OrthoDB" id="1933536at2759"/>
<dbReference type="PANTHER" id="PTHR38353">
    <property type="entry name" value="TROPOMYOSIN"/>
    <property type="match status" value="1"/>
</dbReference>
<dbReference type="PANTHER" id="PTHR38353:SF2">
    <property type="entry name" value="TROPOMYOSIN"/>
    <property type="match status" value="1"/>
</dbReference>
<keyword evidence="3" id="KW-1185">Reference proteome</keyword>
<gene>
    <name evidence="2" type="ORF">FCM35_KLT09049</name>
</gene>